<dbReference type="PROSITE" id="PS51257">
    <property type="entry name" value="PROKAR_LIPOPROTEIN"/>
    <property type="match status" value="1"/>
</dbReference>
<dbReference type="HOGENOM" id="CLU_1824508_0_0_12"/>
<protein>
    <submittedName>
        <fullName evidence="3">SH3 type 3 domain protein</fullName>
    </submittedName>
</protein>
<dbReference type="Proteomes" id="UP000006048">
    <property type="component" value="Chromosome"/>
</dbReference>
<keyword evidence="1" id="KW-0732">Signal</keyword>
<dbReference type="Pfam" id="PF08239">
    <property type="entry name" value="SH3_3"/>
    <property type="match status" value="1"/>
</dbReference>
<dbReference type="InterPro" id="IPR003646">
    <property type="entry name" value="SH3-like_bac-type"/>
</dbReference>
<evidence type="ECO:0000313" key="4">
    <source>
        <dbReference type="Proteomes" id="UP000006048"/>
    </source>
</evidence>
<reference evidence="3 4" key="1">
    <citation type="submission" date="2012-06" db="EMBL/GenBank/DDBJ databases">
        <title>The complete chromosome of genome of Turneriella parva DSM 21527.</title>
        <authorList>
            <consortium name="US DOE Joint Genome Institute (JGI-PGF)"/>
            <person name="Lucas S."/>
            <person name="Han J."/>
            <person name="Lapidus A."/>
            <person name="Bruce D."/>
            <person name="Goodwin L."/>
            <person name="Pitluck S."/>
            <person name="Peters L."/>
            <person name="Kyrpides N."/>
            <person name="Mavromatis K."/>
            <person name="Ivanova N."/>
            <person name="Mikhailova N."/>
            <person name="Chertkov O."/>
            <person name="Detter J.C."/>
            <person name="Tapia R."/>
            <person name="Han C."/>
            <person name="Land M."/>
            <person name="Hauser L."/>
            <person name="Markowitz V."/>
            <person name="Cheng J.-F."/>
            <person name="Hugenholtz P."/>
            <person name="Woyke T."/>
            <person name="Wu D."/>
            <person name="Gronow S."/>
            <person name="Wellnitz S."/>
            <person name="Brambilla E."/>
            <person name="Klenk H.-P."/>
            <person name="Eisen J.A."/>
        </authorList>
    </citation>
    <scope>NUCLEOTIDE SEQUENCE [LARGE SCALE GENOMIC DNA]</scope>
    <source>
        <strain evidence="4">ATCC BAA-1111 / DSM 21527 / NCTC 11395 / H</strain>
    </source>
</reference>
<evidence type="ECO:0000313" key="3">
    <source>
        <dbReference type="EMBL" id="AFM12297.1"/>
    </source>
</evidence>
<dbReference type="KEGG" id="tpx:Turpa_1649"/>
<sequence length="141" mass="15543">MRWWCVGLLAIGFGFCFSVSCKSAPPKAVEPTPPPPVIEAPAPEPVARAMPEAGPMQVAVLGELALRVAPGRKSNFIRAIPYGATVQVIDRFGPDDIARGVEGKWYKVSYRGKTGWVFGGFLREVGEEHRYRLKGRRAVRY</sequence>
<evidence type="ECO:0000256" key="1">
    <source>
        <dbReference type="SAM" id="SignalP"/>
    </source>
</evidence>
<dbReference type="EMBL" id="CP002959">
    <property type="protein sequence ID" value="AFM12297.1"/>
    <property type="molecule type" value="Genomic_DNA"/>
</dbReference>
<accession>I4B4U0</accession>
<dbReference type="AlphaFoldDB" id="I4B4U0"/>
<feature type="chain" id="PRO_5003685893" evidence="1">
    <location>
        <begin position="24"/>
        <end position="141"/>
    </location>
</feature>
<organism evidence="3 4">
    <name type="scientific">Turneriella parva (strain ATCC BAA-1111 / DSM 21527 / NCTC 11395 / H)</name>
    <name type="common">Leptospira parva</name>
    <dbReference type="NCBI Taxonomy" id="869212"/>
    <lineage>
        <taxon>Bacteria</taxon>
        <taxon>Pseudomonadati</taxon>
        <taxon>Spirochaetota</taxon>
        <taxon>Spirochaetia</taxon>
        <taxon>Leptospirales</taxon>
        <taxon>Leptospiraceae</taxon>
        <taxon>Turneriella</taxon>
    </lineage>
</organism>
<feature type="domain" description="SH3b" evidence="2">
    <location>
        <begin position="63"/>
        <end position="122"/>
    </location>
</feature>
<dbReference type="STRING" id="869212.Turpa_1649"/>
<proteinExistence type="predicted"/>
<evidence type="ECO:0000259" key="2">
    <source>
        <dbReference type="Pfam" id="PF08239"/>
    </source>
</evidence>
<dbReference type="Gene3D" id="2.30.30.40">
    <property type="entry name" value="SH3 Domains"/>
    <property type="match status" value="1"/>
</dbReference>
<keyword evidence="4" id="KW-1185">Reference proteome</keyword>
<gene>
    <name evidence="3" type="ordered locus">Turpa_1649</name>
</gene>
<name>I4B4U0_TURPD</name>
<feature type="signal peptide" evidence="1">
    <location>
        <begin position="1"/>
        <end position="23"/>
    </location>
</feature>